<dbReference type="Pfam" id="PF00191">
    <property type="entry name" value="Annexin"/>
    <property type="match status" value="3"/>
</dbReference>
<dbReference type="PANTHER" id="PTHR10502:SF229">
    <property type="entry name" value="ANNEXIN"/>
    <property type="match status" value="1"/>
</dbReference>
<keyword evidence="7" id="KW-1185">Reference proteome</keyword>
<dbReference type="SUPFAM" id="SSF47874">
    <property type="entry name" value="Annexin"/>
    <property type="match status" value="1"/>
</dbReference>
<keyword evidence="4" id="KW-0041">Annexin</keyword>
<sequence length="331" mass="38181">MSEANEFAAVTKAFSGLGVDENLFISSLGRWNRYQRESYRVSTPGFFKEDERQFQRWSDHHILQLRQEFLRLKDAVVLYTMHPWERDARLFKEALLLKIPQHDVLIETACTRSSEDLLGARKAYHSLFEHSIEEDIAHHIKAHERKLYALILFYSWGSSKVRFILLVALVSSYRYEGAKVNEDLAKSEAKMFANALAKKTNLIEDEDIVRILSIRSKHHLKAIYSHYKEMTGNFLDEDLDGDLLLKQVVQCLCSPQTYFSKILISSLSLDVEESAKDSVTRVIVTRADENDMKLIKEEFQSKYGSTLAAKIQQVANGSYRDFLLTIIAKSD</sequence>
<dbReference type="GO" id="GO:0005737">
    <property type="term" value="C:cytoplasm"/>
    <property type="evidence" value="ECO:0000318"/>
    <property type="project" value="GO_Central"/>
</dbReference>
<dbReference type="Gramene" id="Solyc01g097550.3.1">
    <property type="protein sequence ID" value="Solyc01g097550.3.1"/>
    <property type="gene ID" value="Solyc01g097550.3"/>
</dbReference>
<protein>
    <recommendedName>
        <fullName evidence="8">Annexin</fullName>
    </recommendedName>
</protein>
<dbReference type="GO" id="GO:0005509">
    <property type="term" value="F:calcium ion binding"/>
    <property type="evidence" value="ECO:0007669"/>
    <property type="project" value="InterPro"/>
</dbReference>
<dbReference type="Proteomes" id="UP000004994">
    <property type="component" value="Chromosome 1"/>
</dbReference>
<dbReference type="FunCoup" id="A0A3Q7EMI1">
    <property type="interactions" value="120"/>
</dbReference>
<dbReference type="GO" id="GO:0009651">
    <property type="term" value="P:response to salt stress"/>
    <property type="evidence" value="ECO:0000318"/>
    <property type="project" value="GO_Central"/>
</dbReference>
<dbReference type="FunFam" id="1.10.220.10:FF:000014">
    <property type="entry name" value="annexin D4"/>
    <property type="match status" value="1"/>
</dbReference>
<dbReference type="SMART" id="SM00335">
    <property type="entry name" value="ANX"/>
    <property type="match status" value="3"/>
</dbReference>
<keyword evidence="1" id="KW-0479">Metal-binding</keyword>
<dbReference type="InParanoid" id="A0A3Q7EMI1"/>
<dbReference type="GO" id="GO:0005886">
    <property type="term" value="C:plasma membrane"/>
    <property type="evidence" value="ECO:0000318"/>
    <property type="project" value="GO_Central"/>
</dbReference>
<proteinExistence type="predicted"/>
<evidence type="ECO:0000256" key="2">
    <source>
        <dbReference type="ARBA" id="ARBA00022737"/>
    </source>
</evidence>
<name>A0A3Q7EMI1_SOLLC</name>
<evidence type="ECO:0000256" key="5">
    <source>
        <dbReference type="ARBA" id="ARBA00023302"/>
    </source>
</evidence>
<reference evidence="6" key="2">
    <citation type="submission" date="2019-01" db="UniProtKB">
        <authorList>
            <consortium name="EnsemblPlants"/>
        </authorList>
    </citation>
    <scope>IDENTIFICATION</scope>
    <source>
        <strain evidence="6">cv. Heinz 1706</strain>
    </source>
</reference>
<evidence type="ECO:0000313" key="7">
    <source>
        <dbReference type="Proteomes" id="UP000004994"/>
    </source>
</evidence>
<evidence type="ECO:0008006" key="8">
    <source>
        <dbReference type="Google" id="ProtNLM"/>
    </source>
</evidence>
<keyword evidence="3" id="KW-0106">Calcium</keyword>
<dbReference type="InterPro" id="IPR018502">
    <property type="entry name" value="Annexin_repeat"/>
</dbReference>
<evidence type="ECO:0000313" key="6">
    <source>
        <dbReference type="EnsemblPlants" id="Solyc01g097550.3.1"/>
    </source>
</evidence>
<dbReference type="EnsemblPlants" id="Solyc01g097550.3.1">
    <property type="protein sequence ID" value="Solyc01g097550.3.1"/>
    <property type="gene ID" value="Solyc01g097550.3"/>
</dbReference>
<evidence type="ECO:0000256" key="1">
    <source>
        <dbReference type="ARBA" id="ARBA00022723"/>
    </source>
</evidence>
<dbReference type="OMA" id="ILHPWER"/>
<evidence type="ECO:0000256" key="3">
    <source>
        <dbReference type="ARBA" id="ARBA00022837"/>
    </source>
</evidence>
<dbReference type="FunFam" id="1.10.220.10:FF:000006">
    <property type="entry name" value="Annexin"/>
    <property type="match status" value="1"/>
</dbReference>
<organism evidence="6">
    <name type="scientific">Solanum lycopersicum</name>
    <name type="common">Tomato</name>
    <name type="synonym">Lycopersicon esculentum</name>
    <dbReference type="NCBI Taxonomy" id="4081"/>
    <lineage>
        <taxon>Eukaryota</taxon>
        <taxon>Viridiplantae</taxon>
        <taxon>Streptophyta</taxon>
        <taxon>Embryophyta</taxon>
        <taxon>Tracheophyta</taxon>
        <taxon>Spermatophyta</taxon>
        <taxon>Magnoliopsida</taxon>
        <taxon>eudicotyledons</taxon>
        <taxon>Gunneridae</taxon>
        <taxon>Pentapetalae</taxon>
        <taxon>asterids</taxon>
        <taxon>lamiids</taxon>
        <taxon>Solanales</taxon>
        <taxon>Solanaceae</taxon>
        <taxon>Solanoideae</taxon>
        <taxon>Solaneae</taxon>
        <taxon>Solanum</taxon>
        <taxon>Solanum subgen. Lycopersicon</taxon>
    </lineage>
</organism>
<evidence type="ECO:0000256" key="4">
    <source>
        <dbReference type="ARBA" id="ARBA00023216"/>
    </source>
</evidence>
<keyword evidence="5" id="KW-0111">Calcium/phospholipid-binding</keyword>
<dbReference type="GO" id="GO:0009409">
    <property type="term" value="P:response to cold"/>
    <property type="evidence" value="ECO:0000318"/>
    <property type="project" value="GO_Central"/>
</dbReference>
<dbReference type="GO" id="GO:0005544">
    <property type="term" value="F:calcium-dependent phospholipid binding"/>
    <property type="evidence" value="ECO:0000318"/>
    <property type="project" value="GO_Central"/>
</dbReference>
<dbReference type="Gene3D" id="1.10.220.10">
    <property type="entry name" value="Annexin"/>
    <property type="match status" value="3"/>
</dbReference>
<dbReference type="GO" id="GO:0009414">
    <property type="term" value="P:response to water deprivation"/>
    <property type="evidence" value="ECO:0000318"/>
    <property type="project" value="GO_Central"/>
</dbReference>
<dbReference type="PROSITE" id="PS51897">
    <property type="entry name" value="ANNEXIN_2"/>
    <property type="match status" value="2"/>
</dbReference>
<reference evidence="6" key="1">
    <citation type="journal article" date="2012" name="Nature">
        <title>The tomato genome sequence provides insights into fleshy fruit evolution.</title>
        <authorList>
            <consortium name="Tomato Genome Consortium"/>
        </authorList>
    </citation>
    <scope>NUCLEOTIDE SEQUENCE [LARGE SCALE GENOMIC DNA]</scope>
    <source>
        <strain evidence="6">cv. Heinz 1706</strain>
    </source>
</reference>
<dbReference type="AlphaFoldDB" id="A0A3Q7EMI1"/>
<keyword evidence="2" id="KW-0677">Repeat</keyword>
<dbReference type="PaxDb" id="4081-Solyc01g097550.2.1"/>
<dbReference type="GO" id="GO:0001786">
    <property type="term" value="F:phosphatidylserine binding"/>
    <property type="evidence" value="ECO:0000318"/>
    <property type="project" value="GO_Central"/>
</dbReference>
<accession>A0A3Q7EMI1</accession>
<dbReference type="InterPro" id="IPR037104">
    <property type="entry name" value="Annexin_sf"/>
</dbReference>
<dbReference type="PANTHER" id="PTHR10502">
    <property type="entry name" value="ANNEXIN"/>
    <property type="match status" value="1"/>
</dbReference>
<dbReference type="GO" id="GO:0009408">
    <property type="term" value="P:response to heat"/>
    <property type="evidence" value="ECO:0000318"/>
    <property type="project" value="GO_Central"/>
</dbReference>